<protein>
    <recommendedName>
        <fullName evidence="2">SbsA Ig-like domain-containing protein</fullName>
    </recommendedName>
</protein>
<organism evidence="1">
    <name type="scientific">Thermohahella caldifontis</name>
    <dbReference type="NCBI Taxonomy" id="3142973"/>
    <lineage>
        <taxon>Bacteria</taxon>
        <taxon>Pseudomonadati</taxon>
        <taxon>Pseudomonadota</taxon>
        <taxon>Gammaproteobacteria</taxon>
        <taxon>Oceanospirillales</taxon>
        <taxon>Hahellaceae</taxon>
        <taxon>Thermohahella</taxon>
    </lineage>
</organism>
<accession>A0AB39UST6</accession>
<evidence type="ECO:0008006" key="2">
    <source>
        <dbReference type="Google" id="ProtNLM"/>
    </source>
</evidence>
<sequence>MILAPEGGLKDGVDYEITINGVSDLAGNVAAFSPLSFRLPSLGDSSVTRRPALALTVYPGFPCETDHSQLDLAAGIAGTCYAKGGANDVLPVPRMPADRPISVMFSKNMDMNSIIPGQTFVVEEVEQASDHSITVLGEVRGRLEKNLRSLRFFPDDPWKVGGHYRYILRSSEDAGTCAPGSYTSICDADGLALKTDLLEGLDDGGANNGPDDMVIYFTGSDPVRTVFTPTRNLPVRDVNANFIVDCDSLGGTDCLEPFDHEGNDTDGWAPSANAAKLQVKDNQATIAGSTVSARVGCKTTESCPRNKFIYQTYALNTEVVGPGVYEPTGEEGILVNLYPTLLAATSVNVFTKVPLLGEQETTTHTQVLRMRYAKDDPNCVGSSCSRTQLVPGVITKGDQGQPVFKTRAELILDAPDMAVPVGGTHDVYGKPFTLELEGDVTFLDDGRMQIVQRNSNLVEIPVRATIVGFLNVDLPLQIPVEGVYLNFISEPVKTFFAGP</sequence>
<dbReference type="AlphaFoldDB" id="A0AB39UST6"/>
<dbReference type="EMBL" id="CP154858">
    <property type="protein sequence ID" value="XDT71349.1"/>
    <property type="molecule type" value="Genomic_DNA"/>
</dbReference>
<dbReference type="KEGG" id="tcd:AAIA72_11100"/>
<proteinExistence type="predicted"/>
<name>A0AB39UST6_9GAMM</name>
<reference evidence="1" key="1">
    <citation type="submission" date="2024-05" db="EMBL/GenBank/DDBJ databases">
        <title>Genome sequencing of novel strain.</title>
        <authorList>
            <person name="Ganbat D."/>
            <person name="Ganbat S."/>
            <person name="Lee S.-J."/>
        </authorList>
    </citation>
    <scope>NUCLEOTIDE SEQUENCE</scope>
    <source>
        <strain evidence="1">SMD15-11</strain>
    </source>
</reference>
<evidence type="ECO:0000313" key="1">
    <source>
        <dbReference type="EMBL" id="XDT71349.1"/>
    </source>
</evidence>
<dbReference type="RefSeq" id="WP_369600384.1">
    <property type="nucleotide sequence ID" value="NZ_CP154858.1"/>
</dbReference>
<gene>
    <name evidence="1" type="ORF">AAIA72_11100</name>
</gene>